<keyword evidence="7 8" id="KW-0460">Magnesium</keyword>
<dbReference type="InterPro" id="IPR000422">
    <property type="entry name" value="DHBP_synthase_RibB"/>
</dbReference>
<feature type="binding site" evidence="7">
    <location>
        <begin position="27"/>
        <end position="28"/>
    </location>
    <ligand>
        <name>D-ribulose 5-phosphate</name>
        <dbReference type="ChEBI" id="CHEBI:58121"/>
    </ligand>
</feature>
<proteinExistence type="inferred from homology"/>
<evidence type="ECO:0000256" key="8">
    <source>
        <dbReference type="RuleBase" id="RU003843"/>
    </source>
</evidence>
<gene>
    <name evidence="7 9" type="primary">ribB</name>
    <name evidence="9" type="ORF">H6A60_06825</name>
</gene>
<evidence type="ECO:0000256" key="6">
    <source>
        <dbReference type="ARBA" id="ARBA00022723"/>
    </source>
</evidence>
<evidence type="ECO:0000256" key="7">
    <source>
        <dbReference type="HAMAP-Rule" id="MF_00180"/>
    </source>
</evidence>
<evidence type="ECO:0000256" key="3">
    <source>
        <dbReference type="ARBA" id="ARBA00012153"/>
    </source>
</evidence>
<dbReference type="NCBIfam" id="TIGR00506">
    <property type="entry name" value="ribB"/>
    <property type="match status" value="1"/>
</dbReference>
<dbReference type="Pfam" id="PF00926">
    <property type="entry name" value="DHBP_synthase"/>
    <property type="match status" value="1"/>
</dbReference>
<evidence type="ECO:0000256" key="1">
    <source>
        <dbReference type="ARBA" id="ARBA00002284"/>
    </source>
</evidence>
<evidence type="ECO:0000313" key="9">
    <source>
        <dbReference type="EMBL" id="MBM6704195.1"/>
    </source>
</evidence>
<dbReference type="GO" id="GO:0008686">
    <property type="term" value="F:3,4-dihydroxy-2-butanone-4-phosphate synthase activity"/>
    <property type="evidence" value="ECO:0007669"/>
    <property type="project" value="UniProtKB-EC"/>
</dbReference>
<protein>
    <recommendedName>
        <fullName evidence="4 7">3,4-dihydroxy-2-butanone 4-phosphate synthase</fullName>
        <shortName evidence="7 8">DHBP synthase</shortName>
        <ecNumber evidence="3 7">4.1.99.12</ecNumber>
    </recommendedName>
</protein>
<keyword evidence="10" id="KW-1185">Reference proteome</keyword>
<feature type="binding site" evidence="7">
    <location>
        <begin position="139"/>
        <end position="143"/>
    </location>
    <ligand>
        <name>D-ribulose 5-phosphate</name>
        <dbReference type="ChEBI" id="CHEBI:58121"/>
    </ligand>
</feature>
<dbReference type="EMBL" id="JACJJC010000009">
    <property type="protein sequence ID" value="MBM6704195.1"/>
    <property type="molecule type" value="Genomic_DNA"/>
</dbReference>
<feature type="site" description="Essential for catalytic activity" evidence="7">
    <location>
        <position position="125"/>
    </location>
</feature>
<keyword evidence="6 7" id="KW-0479">Metal-binding</keyword>
<feature type="binding site" evidence="7">
    <location>
        <position position="28"/>
    </location>
    <ligand>
        <name>Mg(2+)</name>
        <dbReference type="ChEBI" id="CHEBI:18420"/>
        <label>1</label>
    </ligand>
</feature>
<dbReference type="SUPFAM" id="SSF55821">
    <property type="entry name" value="YrdC/RibB"/>
    <property type="match status" value="1"/>
</dbReference>
<comment type="function">
    <text evidence="1 7 8">Catalyzes the conversion of D-ribulose 5-phosphate to formate and 3,4-dihydroxy-2-butanone 4-phosphate.</text>
</comment>
<evidence type="ECO:0000256" key="2">
    <source>
        <dbReference type="ARBA" id="ARBA00004904"/>
    </source>
</evidence>
<dbReference type="Proteomes" id="UP000715095">
    <property type="component" value="Unassembled WGS sequence"/>
</dbReference>
<reference evidence="9 10" key="1">
    <citation type="journal article" date="2021" name="Sci. Rep.">
        <title>The distribution of antibiotic resistance genes in chicken gut microbiota commensals.</title>
        <authorList>
            <person name="Juricova H."/>
            <person name="Matiasovicova J."/>
            <person name="Kubasova T."/>
            <person name="Cejkova D."/>
            <person name="Rychlik I."/>
        </authorList>
    </citation>
    <scope>NUCLEOTIDE SEQUENCE [LARGE SCALE GENOMIC DNA]</scope>
    <source>
        <strain evidence="9 10">An829</strain>
    </source>
</reference>
<comment type="pathway">
    <text evidence="2 7 8">Cofactor biosynthesis; riboflavin biosynthesis; 2-hydroxy-3-oxobutyl phosphate from D-ribulose 5-phosphate: step 1/1.</text>
</comment>
<dbReference type="PANTHER" id="PTHR21327:SF18">
    <property type="entry name" value="3,4-DIHYDROXY-2-BUTANONE 4-PHOSPHATE SYNTHASE"/>
    <property type="match status" value="1"/>
</dbReference>
<keyword evidence="7 8" id="KW-0464">Manganese</keyword>
<comment type="catalytic activity">
    <reaction evidence="7 8">
        <text>D-ribulose 5-phosphate = (2S)-2-hydroxy-3-oxobutyl phosphate + formate + H(+)</text>
        <dbReference type="Rhea" id="RHEA:18457"/>
        <dbReference type="ChEBI" id="CHEBI:15378"/>
        <dbReference type="ChEBI" id="CHEBI:15740"/>
        <dbReference type="ChEBI" id="CHEBI:58121"/>
        <dbReference type="ChEBI" id="CHEBI:58830"/>
        <dbReference type="EC" id="4.1.99.12"/>
    </reaction>
</comment>
<comment type="cofactor">
    <cofactor evidence="7 8">
        <name>Mg(2+)</name>
        <dbReference type="ChEBI" id="CHEBI:18420"/>
    </cofactor>
    <cofactor evidence="7 8">
        <name>Mn(2+)</name>
        <dbReference type="ChEBI" id="CHEBI:29035"/>
    </cofactor>
    <text evidence="7 8">Binds 2 divalent metal cations per subunit. Magnesium or manganese.</text>
</comment>
<feature type="binding site" evidence="7">
    <location>
        <position position="28"/>
    </location>
    <ligand>
        <name>Mg(2+)</name>
        <dbReference type="ChEBI" id="CHEBI:18420"/>
        <label>2</label>
    </ligand>
</feature>
<feature type="site" description="Essential for catalytic activity" evidence="7">
    <location>
        <position position="163"/>
    </location>
</feature>
<evidence type="ECO:0000256" key="5">
    <source>
        <dbReference type="ARBA" id="ARBA00022619"/>
    </source>
</evidence>
<comment type="caution">
    <text evidence="9">The sequence shown here is derived from an EMBL/GenBank/DDBJ whole genome shotgun (WGS) entry which is preliminary data.</text>
</comment>
<evidence type="ECO:0000313" key="10">
    <source>
        <dbReference type="Proteomes" id="UP000715095"/>
    </source>
</evidence>
<evidence type="ECO:0000256" key="4">
    <source>
        <dbReference type="ARBA" id="ARBA00018836"/>
    </source>
</evidence>
<organism evidence="9 10">
    <name type="scientific">Sutterella massiliensis</name>
    <dbReference type="NCBI Taxonomy" id="1816689"/>
    <lineage>
        <taxon>Bacteria</taxon>
        <taxon>Pseudomonadati</taxon>
        <taxon>Pseudomonadota</taxon>
        <taxon>Betaproteobacteria</taxon>
        <taxon>Burkholderiales</taxon>
        <taxon>Sutterellaceae</taxon>
        <taxon>Sutterella</taxon>
    </lineage>
</organism>
<dbReference type="HAMAP" id="MF_00180">
    <property type="entry name" value="RibB"/>
    <property type="match status" value="1"/>
</dbReference>
<dbReference type="InterPro" id="IPR017945">
    <property type="entry name" value="DHBP_synth_RibB-like_a/b_dom"/>
</dbReference>
<feature type="binding site" evidence="7">
    <location>
        <position position="142"/>
    </location>
    <ligand>
        <name>Mg(2+)</name>
        <dbReference type="ChEBI" id="CHEBI:18420"/>
        <label>2</label>
    </ligand>
</feature>
<dbReference type="Gene3D" id="3.90.870.10">
    <property type="entry name" value="DHBP synthase"/>
    <property type="match status" value="1"/>
</dbReference>
<dbReference type="PANTHER" id="PTHR21327">
    <property type="entry name" value="GTP CYCLOHYDROLASE II-RELATED"/>
    <property type="match status" value="1"/>
</dbReference>
<accession>A0ABS2DS77</accession>
<comment type="subunit">
    <text evidence="7 8">Homodimer.</text>
</comment>
<comment type="similarity">
    <text evidence="7 8">Belongs to the DHBP synthase family.</text>
</comment>
<dbReference type="RefSeq" id="WP_205102668.1">
    <property type="nucleotide sequence ID" value="NZ_JACJJC010000009.1"/>
</dbReference>
<sequence>MSFSTIDEALEALRAGRIILVTDDPDRENEGDFICAAEFATPENVAFMAIEGRGLICMPMTGELADRLALPPMVAKNTDNHETAFTVSIDHVETSTGISAFDRSLTAMKCIDPAAKPEDFRRPGHMFPLRAKAGGVLERNGHTEATVDLCRLAGLQPCGLCCEIMGDNGEMLRTPELMKLAQKWSMPFITIKDLQDYIRAKNAA</sequence>
<keyword evidence="7 8" id="KW-0456">Lyase</keyword>
<feature type="binding site" evidence="7">
    <location>
        <position position="32"/>
    </location>
    <ligand>
        <name>D-ribulose 5-phosphate</name>
        <dbReference type="ChEBI" id="CHEBI:58121"/>
    </ligand>
</feature>
<keyword evidence="5 7" id="KW-0686">Riboflavin biosynthesis</keyword>
<dbReference type="EC" id="4.1.99.12" evidence="3 7"/>
<name>A0ABS2DS77_9BURK</name>